<dbReference type="InParanoid" id="G4TR91"/>
<sequence>MRNYSISKAWSRISANTQNSEFIISKRRSKNAMDASIFVLPNEDLIHIFRYVVASDSRRRLPTSHRRANEILAHVCTRFRAIILSTSDLWSTIDVPLYWAPDILQDYLATSFKRAKNTPLRVVVYEGSRAVLPKVDIANLFCRELQRGTEATTNVSIKSVAFYLVHQEMSHIPTHFINILPSSPHALLIHRVTIDQSIGKFKLELPSTLRYVPLGGCPRVATIESIELVDVTLRDVPEGLMAWRSVQFRSHPISSSRPGSPTAPTPSAPIRIPADLVFERCPNLKTLIVDGSFSGSPNGATVPTPPLPPLREFYIRDLAQLRSFGYDGHFPMLHKFGTATSDERLVCRFLRRHPTIVDLTLEGIYISESIALSCPQIRRLSIPARLDILVRSARRNSASEDSEGQDEPYDCYLRDGTTNHVNSMQAIGYNPLLFTRKERATYNPLFIPDNRGLLLTSLEHLQIDCAEFPLSMEQFSELIETRVLRAAEHGYPRSLSQISVCTSSLSRMSKSLVRREQERAWTKSPYLESAQLRWKENTCHVRWK</sequence>
<dbReference type="Proteomes" id="UP000007148">
    <property type="component" value="Unassembled WGS sequence"/>
</dbReference>
<protein>
    <recommendedName>
        <fullName evidence="3">F-box domain-containing protein</fullName>
    </recommendedName>
</protein>
<dbReference type="Gene3D" id="1.20.1280.50">
    <property type="match status" value="1"/>
</dbReference>
<dbReference type="EMBL" id="CAFZ01000256">
    <property type="protein sequence ID" value="CCA73834.1"/>
    <property type="molecule type" value="Genomic_DNA"/>
</dbReference>
<name>G4TR91_SERID</name>
<dbReference type="HOGENOM" id="CLU_584099_0_0_1"/>
<dbReference type="OrthoDB" id="3252356at2759"/>
<proteinExistence type="predicted"/>
<evidence type="ECO:0000313" key="2">
    <source>
        <dbReference type="Proteomes" id="UP000007148"/>
    </source>
</evidence>
<reference evidence="1 2" key="1">
    <citation type="journal article" date="2011" name="PLoS Pathog.">
        <title>Endophytic Life Strategies Decoded by Genome and Transcriptome Analyses of the Mutualistic Root Symbiont Piriformospora indica.</title>
        <authorList>
            <person name="Zuccaro A."/>
            <person name="Lahrmann U."/>
            <person name="Guldener U."/>
            <person name="Langen G."/>
            <person name="Pfiffi S."/>
            <person name="Biedenkopf D."/>
            <person name="Wong P."/>
            <person name="Samans B."/>
            <person name="Grimm C."/>
            <person name="Basiewicz M."/>
            <person name="Murat C."/>
            <person name="Martin F."/>
            <person name="Kogel K.H."/>
        </authorList>
    </citation>
    <scope>NUCLEOTIDE SEQUENCE [LARGE SCALE GENOMIC DNA]</scope>
    <source>
        <strain evidence="1 2">DSM 11827</strain>
    </source>
</reference>
<dbReference type="AlphaFoldDB" id="G4TR91"/>
<evidence type="ECO:0000313" key="1">
    <source>
        <dbReference type="EMBL" id="CCA73834.1"/>
    </source>
</evidence>
<organism evidence="1 2">
    <name type="scientific">Serendipita indica (strain DSM 11827)</name>
    <name type="common">Root endophyte fungus</name>
    <name type="synonym">Piriformospora indica</name>
    <dbReference type="NCBI Taxonomy" id="1109443"/>
    <lineage>
        <taxon>Eukaryota</taxon>
        <taxon>Fungi</taxon>
        <taxon>Dikarya</taxon>
        <taxon>Basidiomycota</taxon>
        <taxon>Agaricomycotina</taxon>
        <taxon>Agaricomycetes</taxon>
        <taxon>Sebacinales</taxon>
        <taxon>Serendipitaceae</taxon>
        <taxon>Serendipita</taxon>
    </lineage>
</organism>
<evidence type="ECO:0008006" key="3">
    <source>
        <dbReference type="Google" id="ProtNLM"/>
    </source>
</evidence>
<keyword evidence="2" id="KW-1185">Reference proteome</keyword>
<comment type="caution">
    <text evidence="1">The sequence shown here is derived from an EMBL/GenBank/DDBJ whole genome shotgun (WGS) entry which is preliminary data.</text>
</comment>
<accession>G4TR91</accession>
<gene>
    <name evidence="1" type="ORF">PIIN_07788</name>
</gene>